<dbReference type="OrthoDB" id="5574276at2"/>
<sequence length="128" mass="13613">MHYPLRHGAGLVGVCLPLMLAACASQPLPNEQLAVGKSAVDAAQTAGAAEYAPLELDAAREKIARASTAQRAKHYEEARRLAAEAEVDAELARAKAGSQKTQQAVDELNASIRVLRDEINRNSQATPQ</sequence>
<keyword evidence="1" id="KW-0175">Coiled coil</keyword>
<gene>
    <name evidence="4" type="ORF">FNU76_14980</name>
</gene>
<keyword evidence="2" id="KW-0732">Signal</keyword>
<name>A0A516SHE9_9NEIS</name>
<evidence type="ECO:0000256" key="2">
    <source>
        <dbReference type="SAM" id="SignalP"/>
    </source>
</evidence>
<dbReference type="Pfam" id="PF14346">
    <property type="entry name" value="DUF4398"/>
    <property type="match status" value="1"/>
</dbReference>
<dbReference type="Gene3D" id="1.20.1270.390">
    <property type="match status" value="1"/>
</dbReference>
<feature type="domain" description="DUF4398" evidence="3">
    <location>
        <begin position="31"/>
        <end position="108"/>
    </location>
</feature>
<protein>
    <submittedName>
        <fullName evidence="4">DUF4398 domain-containing protein</fullName>
    </submittedName>
</protein>
<accession>A0A516SHE9</accession>
<dbReference type="AlphaFoldDB" id="A0A516SHE9"/>
<feature type="coiled-coil region" evidence="1">
    <location>
        <begin position="75"/>
        <end position="125"/>
    </location>
</feature>
<proteinExistence type="predicted"/>
<feature type="signal peptide" evidence="2">
    <location>
        <begin position="1"/>
        <end position="24"/>
    </location>
</feature>
<evidence type="ECO:0000313" key="5">
    <source>
        <dbReference type="Proteomes" id="UP000317550"/>
    </source>
</evidence>
<dbReference type="Proteomes" id="UP000317550">
    <property type="component" value="Chromosome"/>
</dbReference>
<evidence type="ECO:0000256" key="1">
    <source>
        <dbReference type="SAM" id="Coils"/>
    </source>
</evidence>
<dbReference type="PROSITE" id="PS51257">
    <property type="entry name" value="PROKAR_LIPOPROTEIN"/>
    <property type="match status" value="1"/>
</dbReference>
<keyword evidence="5" id="KW-1185">Reference proteome</keyword>
<dbReference type="EMBL" id="CP041730">
    <property type="protein sequence ID" value="QDQ27552.1"/>
    <property type="molecule type" value="Genomic_DNA"/>
</dbReference>
<feature type="chain" id="PRO_5021834128" evidence="2">
    <location>
        <begin position="25"/>
        <end position="128"/>
    </location>
</feature>
<evidence type="ECO:0000313" key="4">
    <source>
        <dbReference type="EMBL" id="QDQ27552.1"/>
    </source>
</evidence>
<dbReference type="KEGG" id="cari:FNU76_14980"/>
<dbReference type="InterPro" id="IPR025511">
    <property type="entry name" value="DUF4398"/>
</dbReference>
<evidence type="ECO:0000259" key="3">
    <source>
        <dbReference type="Pfam" id="PF14346"/>
    </source>
</evidence>
<reference evidence="5" key="1">
    <citation type="submission" date="2019-07" db="EMBL/GenBank/DDBJ databases">
        <title>Chitinimonas sp. nov., isolated from Ny-Alesund, arctica soil.</title>
        <authorList>
            <person name="Xu Q."/>
            <person name="Peng F."/>
        </authorList>
    </citation>
    <scope>NUCLEOTIDE SEQUENCE [LARGE SCALE GENOMIC DNA]</scope>
    <source>
        <strain evidence="5">R3-44</strain>
    </source>
</reference>
<organism evidence="4 5">
    <name type="scientific">Chitinimonas arctica</name>
    <dbReference type="NCBI Taxonomy" id="2594795"/>
    <lineage>
        <taxon>Bacteria</taxon>
        <taxon>Pseudomonadati</taxon>
        <taxon>Pseudomonadota</taxon>
        <taxon>Betaproteobacteria</taxon>
        <taxon>Neisseriales</taxon>
        <taxon>Chitinibacteraceae</taxon>
        <taxon>Chitinimonas</taxon>
    </lineage>
</organism>